<reference evidence="1 2" key="1">
    <citation type="journal article" date="2019" name="Int. J. Syst. Evol. Microbiol.">
        <title>The Global Catalogue of Microorganisms (GCM) 10K type strain sequencing project: providing services to taxonomists for standard genome sequencing and annotation.</title>
        <authorList>
            <consortium name="The Broad Institute Genomics Platform"/>
            <consortium name="The Broad Institute Genome Sequencing Center for Infectious Disease"/>
            <person name="Wu L."/>
            <person name="Ma J."/>
        </authorList>
    </citation>
    <scope>NUCLEOTIDE SEQUENCE [LARGE SCALE GENOMIC DNA]</scope>
    <source>
        <strain evidence="1 2">JCM 14368</strain>
    </source>
</reference>
<evidence type="ECO:0000313" key="2">
    <source>
        <dbReference type="Proteomes" id="UP001500191"/>
    </source>
</evidence>
<protein>
    <submittedName>
        <fullName evidence="1">Uncharacterized protein</fullName>
    </submittedName>
</protein>
<name>A0ABN1CRN1_9DEIO</name>
<gene>
    <name evidence="1" type="ORF">GCM10008937_33960</name>
</gene>
<evidence type="ECO:0000313" key="1">
    <source>
        <dbReference type="EMBL" id="GAA0523624.1"/>
    </source>
</evidence>
<proteinExistence type="predicted"/>
<organism evidence="1 2">
    <name type="scientific">Deinococcus depolymerans</name>
    <dbReference type="NCBI Taxonomy" id="392408"/>
    <lineage>
        <taxon>Bacteria</taxon>
        <taxon>Thermotogati</taxon>
        <taxon>Deinococcota</taxon>
        <taxon>Deinococci</taxon>
        <taxon>Deinococcales</taxon>
        <taxon>Deinococcaceae</taxon>
        <taxon>Deinococcus</taxon>
    </lineage>
</organism>
<sequence>MTDHAPHIMGTMRVHETELAELLISLCDGDLPATGTLGPDARHIGTEEAWRILSGPLLGAARIVVPVREGALLLVDPTHSGPVVAALSRRWRDRAIGVLAAIYSLDAGRIPD</sequence>
<dbReference type="Proteomes" id="UP001500191">
    <property type="component" value="Unassembled WGS sequence"/>
</dbReference>
<keyword evidence="2" id="KW-1185">Reference proteome</keyword>
<accession>A0ABN1CRN1</accession>
<dbReference type="EMBL" id="BAAADB010000033">
    <property type="protein sequence ID" value="GAA0523624.1"/>
    <property type="molecule type" value="Genomic_DNA"/>
</dbReference>
<comment type="caution">
    <text evidence="1">The sequence shown here is derived from an EMBL/GenBank/DDBJ whole genome shotgun (WGS) entry which is preliminary data.</text>
</comment>